<protein>
    <submittedName>
        <fullName evidence="4">SDR family oxidoreductase</fullName>
    </submittedName>
</protein>
<evidence type="ECO:0000313" key="4">
    <source>
        <dbReference type="EMBL" id="QFZ24257.1"/>
    </source>
</evidence>
<dbReference type="KEGG" id="ssyi:EKG83_15550"/>
<evidence type="ECO:0000256" key="3">
    <source>
        <dbReference type="SAM" id="MobiDB-lite"/>
    </source>
</evidence>
<evidence type="ECO:0000256" key="1">
    <source>
        <dbReference type="ARBA" id="ARBA00006484"/>
    </source>
</evidence>
<evidence type="ECO:0000256" key="2">
    <source>
        <dbReference type="ARBA" id="ARBA00023002"/>
    </source>
</evidence>
<dbReference type="Pfam" id="PF13561">
    <property type="entry name" value="adh_short_C2"/>
    <property type="match status" value="1"/>
</dbReference>
<comment type="similarity">
    <text evidence="1">Belongs to the short-chain dehydrogenases/reductases (SDR) family.</text>
</comment>
<dbReference type="EMBL" id="CP034550">
    <property type="protein sequence ID" value="QFZ24257.1"/>
    <property type="molecule type" value="Genomic_DNA"/>
</dbReference>
<dbReference type="InterPro" id="IPR036291">
    <property type="entry name" value="NAD(P)-bd_dom_sf"/>
</dbReference>
<sequence>MRTLARTRAAEPAGRGIRVNALTPGFVETLGGDELRAAYPHGDGPTAAEPSPLGHAGHPDEVAATALYPAGDQSTFTTGAELLVDGDVTQLQPQVAEGTR</sequence>
<evidence type="ECO:0000313" key="5">
    <source>
        <dbReference type="Proteomes" id="UP000325787"/>
    </source>
</evidence>
<name>A0A5Q0HD66_SACSY</name>
<dbReference type="Proteomes" id="UP000325787">
    <property type="component" value="Chromosome"/>
</dbReference>
<keyword evidence="2" id="KW-0560">Oxidoreductase</keyword>
<dbReference type="InterPro" id="IPR002347">
    <property type="entry name" value="SDR_fam"/>
</dbReference>
<dbReference type="PANTHER" id="PTHR24321:SF8">
    <property type="entry name" value="ESTRADIOL 17-BETA-DEHYDROGENASE 8-RELATED"/>
    <property type="match status" value="1"/>
</dbReference>
<dbReference type="SUPFAM" id="SSF51735">
    <property type="entry name" value="NAD(P)-binding Rossmann-fold domains"/>
    <property type="match status" value="1"/>
</dbReference>
<dbReference type="PRINTS" id="PR00081">
    <property type="entry name" value="GDHRDH"/>
</dbReference>
<gene>
    <name evidence="4" type="ORF">EKG83_15550</name>
</gene>
<accession>A0A5Q0HD66</accession>
<proteinExistence type="inferred from homology"/>
<keyword evidence="5" id="KW-1185">Reference proteome</keyword>
<reference evidence="5" key="1">
    <citation type="journal article" date="2021" name="Curr. Microbiol.">
        <title>Complete genome of nocamycin-producing strain Saccharothrix syringae NRRL B-16468 reveals the biosynthetic potential for secondary metabolites.</title>
        <authorList>
            <person name="Mo X."/>
            <person name="Yang S."/>
        </authorList>
    </citation>
    <scope>NUCLEOTIDE SEQUENCE [LARGE SCALE GENOMIC DNA]</scope>
    <source>
        <strain evidence="5">ATCC 51364 / DSM 43886 / JCM 6844 / KCTC 9398 / NBRC 14523 / NRRL B-16468 / INA 2240</strain>
    </source>
</reference>
<dbReference type="Gene3D" id="3.40.50.720">
    <property type="entry name" value="NAD(P)-binding Rossmann-like Domain"/>
    <property type="match status" value="1"/>
</dbReference>
<dbReference type="AlphaFoldDB" id="A0A5Q0HD66"/>
<feature type="region of interest" description="Disordered" evidence="3">
    <location>
        <begin position="35"/>
        <end position="58"/>
    </location>
</feature>
<dbReference type="OrthoDB" id="9803333at2"/>
<dbReference type="GO" id="GO:0016491">
    <property type="term" value="F:oxidoreductase activity"/>
    <property type="evidence" value="ECO:0007669"/>
    <property type="project" value="UniProtKB-KW"/>
</dbReference>
<dbReference type="PANTHER" id="PTHR24321">
    <property type="entry name" value="DEHYDROGENASES, SHORT CHAIN"/>
    <property type="match status" value="1"/>
</dbReference>
<organism evidence="4 5">
    <name type="scientific">Saccharothrix syringae</name>
    <name type="common">Nocardiopsis syringae</name>
    <dbReference type="NCBI Taxonomy" id="103733"/>
    <lineage>
        <taxon>Bacteria</taxon>
        <taxon>Bacillati</taxon>
        <taxon>Actinomycetota</taxon>
        <taxon>Actinomycetes</taxon>
        <taxon>Pseudonocardiales</taxon>
        <taxon>Pseudonocardiaceae</taxon>
        <taxon>Saccharothrix</taxon>
    </lineage>
</organism>